<organism evidence="1 2">
    <name type="scientific">Streblomastix strix</name>
    <dbReference type="NCBI Taxonomy" id="222440"/>
    <lineage>
        <taxon>Eukaryota</taxon>
        <taxon>Metamonada</taxon>
        <taxon>Preaxostyla</taxon>
        <taxon>Oxymonadida</taxon>
        <taxon>Streblomastigidae</taxon>
        <taxon>Streblomastix</taxon>
    </lineage>
</organism>
<dbReference type="EMBL" id="SNRW01003515">
    <property type="protein sequence ID" value="KAA6389626.1"/>
    <property type="molecule type" value="Genomic_DNA"/>
</dbReference>
<dbReference type="AlphaFoldDB" id="A0A5J4W4T7"/>
<evidence type="ECO:0008006" key="3">
    <source>
        <dbReference type="Google" id="ProtNLM"/>
    </source>
</evidence>
<gene>
    <name evidence="1" type="ORF">EZS28_014847</name>
</gene>
<comment type="caution">
    <text evidence="1">The sequence shown here is derived from an EMBL/GenBank/DDBJ whole genome shotgun (WGS) entry which is preliminary data.</text>
</comment>
<accession>A0A5J4W4T7</accession>
<evidence type="ECO:0000313" key="2">
    <source>
        <dbReference type="Proteomes" id="UP000324800"/>
    </source>
</evidence>
<protein>
    <recommendedName>
        <fullName evidence="3">SPRY domain-containing protein</fullName>
    </recommendedName>
</protein>
<proteinExistence type="predicted"/>
<evidence type="ECO:0000313" key="1">
    <source>
        <dbReference type="EMBL" id="KAA6389626.1"/>
    </source>
</evidence>
<dbReference type="Proteomes" id="UP000324800">
    <property type="component" value="Unassembled WGS sequence"/>
</dbReference>
<name>A0A5J4W4T7_9EUKA</name>
<sequence length="210" mass="23961">MSQPELQMSPELLTFSAITSSTEDVTIDGDTYTNIRDAVSTVIFEPVISSGIMRIEFSNIKDLSKVGLIEKSVHYRIGESLDNEENKKRSVRYLKSGEISHWGDKIGGNTPFDKPGERIALEVNMDSDPKTLTFYINDEEQPYYVTDLPLSVRFMANIKKKDDAFRVNKFEQLLTPTRKGVKGSRSYKWGKVWQSYNEKDAETKKKCAIQ</sequence>
<reference evidence="1 2" key="1">
    <citation type="submission" date="2019-03" db="EMBL/GenBank/DDBJ databases">
        <title>Single cell metagenomics reveals metabolic interactions within the superorganism composed of flagellate Streblomastix strix and complex community of Bacteroidetes bacteria on its surface.</title>
        <authorList>
            <person name="Treitli S.C."/>
            <person name="Kolisko M."/>
            <person name="Husnik F."/>
            <person name="Keeling P."/>
            <person name="Hampl V."/>
        </authorList>
    </citation>
    <scope>NUCLEOTIDE SEQUENCE [LARGE SCALE GENOMIC DNA]</scope>
    <source>
        <strain evidence="1">ST1C</strain>
    </source>
</reference>